<evidence type="ECO:0000259" key="1">
    <source>
        <dbReference type="Pfam" id="PF00248"/>
    </source>
</evidence>
<name>A0A146G904_TERSA</name>
<accession>A0A146G904</accession>
<dbReference type="Proteomes" id="UP000076023">
    <property type="component" value="Unassembled WGS sequence"/>
</dbReference>
<dbReference type="FunFam" id="3.20.20.100:FF:000070">
    <property type="entry name" value="Aldo/keto reductase"/>
    <property type="match status" value="1"/>
</dbReference>
<dbReference type="Gene3D" id="3.20.20.100">
    <property type="entry name" value="NADP-dependent oxidoreductase domain"/>
    <property type="match status" value="1"/>
</dbReference>
<proteinExistence type="predicted"/>
<dbReference type="PANTHER" id="PTHR43312">
    <property type="entry name" value="D-THREO-ALDOSE 1-DEHYDROGENASE"/>
    <property type="match status" value="1"/>
</dbReference>
<dbReference type="CDD" id="cd19096">
    <property type="entry name" value="AKR_Fe-S_oxidoreductase"/>
    <property type="match status" value="1"/>
</dbReference>
<comment type="caution">
    <text evidence="2">The sequence shown here is derived from an EMBL/GenBank/DDBJ whole genome shotgun (WGS) entry which is preliminary data.</text>
</comment>
<dbReference type="InterPro" id="IPR036812">
    <property type="entry name" value="NAD(P)_OxRdtase_dom_sf"/>
</dbReference>
<dbReference type="PANTHER" id="PTHR43312:SF2">
    <property type="entry name" value="OXIDOREDUCTASE"/>
    <property type="match status" value="1"/>
</dbReference>
<dbReference type="AlphaFoldDB" id="A0A146G904"/>
<organism evidence="2 3">
    <name type="scientific">Terrimicrobium sacchariphilum</name>
    <dbReference type="NCBI Taxonomy" id="690879"/>
    <lineage>
        <taxon>Bacteria</taxon>
        <taxon>Pseudomonadati</taxon>
        <taxon>Verrucomicrobiota</taxon>
        <taxon>Terrimicrobiia</taxon>
        <taxon>Terrimicrobiales</taxon>
        <taxon>Terrimicrobiaceae</taxon>
        <taxon>Terrimicrobium</taxon>
    </lineage>
</organism>
<keyword evidence="3" id="KW-1185">Reference proteome</keyword>
<dbReference type="SUPFAM" id="SSF51430">
    <property type="entry name" value="NAD(P)-linked oxidoreductase"/>
    <property type="match status" value="1"/>
</dbReference>
<dbReference type="EMBL" id="BDCO01000002">
    <property type="protein sequence ID" value="GAT33951.1"/>
    <property type="molecule type" value="Genomic_DNA"/>
</dbReference>
<dbReference type="InterPro" id="IPR053135">
    <property type="entry name" value="AKR2_Oxidoreductase"/>
</dbReference>
<dbReference type="STRING" id="690879.TSACC_22372"/>
<gene>
    <name evidence="2" type="ORF">TSACC_22372</name>
</gene>
<protein>
    <recommendedName>
        <fullName evidence="1">NADP-dependent oxidoreductase domain-containing protein</fullName>
    </recommendedName>
</protein>
<dbReference type="InterPro" id="IPR023210">
    <property type="entry name" value="NADP_OxRdtase_dom"/>
</dbReference>
<dbReference type="Pfam" id="PF00248">
    <property type="entry name" value="Aldo_ket_red"/>
    <property type="match status" value="1"/>
</dbReference>
<reference evidence="3" key="1">
    <citation type="journal article" date="2017" name="Genome Announc.">
        <title>Draft Genome Sequence of Terrimicrobium sacchariphilum NM-5T, a Facultative Anaerobic Soil Bacterium of the Class Spartobacteria.</title>
        <authorList>
            <person name="Qiu Y.L."/>
            <person name="Tourlousse D.M."/>
            <person name="Matsuura N."/>
            <person name="Ohashi A."/>
            <person name="Sekiguchi Y."/>
        </authorList>
    </citation>
    <scope>NUCLEOTIDE SEQUENCE [LARGE SCALE GENOMIC DNA]</scope>
    <source>
        <strain evidence="3">NM-5</strain>
    </source>
</reference>
<evidence type="ECO:0000313" key="3">
    <source>
        <dbReference type="Proteomes" id="UP000076023"/>
    </source>
</evidence>
<dbReference type="InParanoid" id="A0A146G904"/>
<feature type="domain" description="NADP-dependent oxidoreductase" evidence="1">
    <location>
        <begin position="20"/>
        <end position="176"/>
    </location>
</feature>
<sequence>MMHYRRFGRTELQMPVFSCGGMRYQQDWKDTEFDNILSENQKRLVGCIERSLAVGVNHIETARGYGSSEVQLGQILPQYDREKLIVQTKVAPAEAADFLKTFETSMDRLKLDHIDLLSFHGINNRNLLDLTLRKGGALEVGRQLQKEGRVRFLGFSTHGACDVITEAIETGEFDYVNLHWYWINQVNWPAIEAATRHDMGVFIISPNDKGGKLYEPSEKLRELCEPYSPMIFNDLFCLLRPQVHTLSLGVAKPEDFDEHLKALELWHDAEKIVAEVGDRLENELRRQLGFDWFARWQEGLPAWEDVPGEVNVWEILRLWNYAKALDMVEFGKMRYNLLGNADHWFPGKNAAELDVAAISRSVKDSPFAERIPGVLAEAHELLWDKPVERLSKSD</sequence>
<evidence type="ECO:0000313" key="2">
    <source>
        <dbReference type="EMBL" id="GAT33951.1"/>
    </source>
</evidence>